<proteinExistence type="predicted"/>
<keyword evidence="2" id="KW-1185">Reference proteome</keyword>
<dbReference type="AlphaFoldDB" id="A0A9N8PR38"/>
<organism evidence="1 2">
    <name type="scientific">Aureobasidium uvarum</name>
    <dbReference type="NCBI Taxonomy" id="2773716"/>
    <lineage>
        <taxon>Eukaryota</taxon>
        <taxon>Fungi</taxon>
        <taxon>Dikarya</taxon>
        <taxon>Ascomycota</taxon>
        <taxon>Pezizomycotina</taxon>
        <taxon>Dothideomycetes</taxon>
        <taxon>Dothideomycetidae</taxon>
        <taxon>Dothideales</taxon>
        <taxon>Saccotheciaceae</taxon>
        <taxon>Aureobasidium</taxon>
    </lineage>
</organism>
<evidence type="ECO:0000313" key="2">
    <source>
        <dbReference type="Proteomes" id="UP000745764"/>
    </source>
</evidence>
<dbReference type="Proteomes" id="UP000745764">
    <property type="component" value="Unassembled WGS sequence"/>
</dbReference>
<dbReference type="OrthoDB" id="6509908at2759"/>
<sequence>MSFTSSLSDIKKEATHFSTVELTSESIQSCSSSDIEQAEQTVDDVPNGGLVAWLQVLGAFFLWFNTW</sequence>
<dbReference type="EMBL" id="CAINUL010000002">
    <property type="protein sequence ID" value="CAD0107632.1"/>
    <property type="molecule type" value="Genomic_DNA"/>
</dbReference>
<name>A0A9N8PR38_9PEZI</name>
<gene>
    <name evidence="1" type="ORF">AWRI4620_LOCUS1887</name>
</gene>
<accession>A0A9N8PR38</accession>
<comment type="caution">
    <text evidence="1">The sequence shown here is derived from an EMBL/GenBank/DDBJ whole genome shotgun (WGS) entry which is preliminary data.</text>
</comment>
<reference evidence="1" key="1">
    <citation type="submission" date="2020-06" db="EMBL/GenBank/DDBJ databases">
        <authorList>
            <person name="Onetto C."/>
        </authorList>
    </citation>
    <scope>NUCLEOTIDE SEQUENCE</scope>
</reference>
<evidence type="ECO:0000313" key="1">
    <source>
        <dbReference type="EMBL" id="CAD0107632.1"/>
    </source>
</evidence>
<protein>
    <submittedName>
        <fullName evidence="1">Uncharacterized protein</fullName>
    </submittedName>
</protein>